<dbReference type="PANTHER" id="PTHR21621:SF0">
    <property type="entry name" value="BETA-CITRYLGLUTAMATE SYNTHASE B-RELATED"/>
    <property type="match status" value="1"/>
</dbReference>
<dbReference type="SUPFAM" id="SSF56059">
    <property type="entry name" value="Glutathione synthetase ATP-binding domain-like"/>
    <property type="match status" value="1"/>
</dbReference>
<dbReference type="GO" id="GO:0005737">
    <property type="term" value="C:cytoplasm"/>
    <property type="evidence" value="ECO:0007669"/>
    <property type="project" value="TreeGrafter"/>
</dbReference>
<dbReference type="InterPro" id="IPR025839">
    <property type="entry name" value="RLAN_dom"/>
</dbReference>
<organism evidence="3 4">
    <name type="scientific">Rugamonas rubra</name>
    <dbReference type="NCBI Taxonomy" id="758825"/>
    <lineage>
        <taxon>Bacteria</taxon>
        <taxon>Pseudomonadati</taxon>
        <taxon>Pseudomonadota</taxon>
        <taxon>Betaproteobacteria</taxon>
        <taxon>Burkholderiales</taxon>
        <taxon>Oxalobacteraceae</taxon>
        <taxon>Telluria group</taxon>
        <taxon>Rugamonas</taxon>
    </lineage>
</organism>
<protein>
    <submittedName>
        <fullName evidence="3">Glutathione synthase/RimK-type ligase, ATP-grasp superfamily</fullName>
    </submittedName>
</protein>
<feature type="domain" description="ATP-grasp" evidence="2">
    <location>
        <begin position="302"/>
        <end position="495"/>
    </location>
</feature>
<gene>
    <name evidence="3" type="ORF">SAMN02982985_00238</name>
</gene>
<accession>A0A1I4HU35</accession>
<name>A0A1I4HU35_9BURK</name>
<dbReference type="Pfam" id="PF14401">
    <property type="entry name" value="RLAN"/>
    <property type="match status" value="1"/>
</dbReference>
<dbReference type="AlphaFoldDB" id="A0A1I4HU35"/>
<dbReference type="RefSeq" id="WP_093382504.1">
    <property type="nucleotide sequence ID" value="NZ_FOTW01000004.1"/>
</dbReference>
<dbReference type="EMBL" id="FOTW01000004">
    <property type="protein sequence ID" value="SFL45719.1"/>
    <property type="molecule type" value="Genomic_DNA"/>
</dbReference>
<evidence type="ECO:0000313" key="3">
    <source>
        <dbReference type="EMBL" id="SFL45719.1"/>
    </source>
</evidence>
<dbReference type="InterPro" id="IPR013815">
    <property type="entry name" value="ATP_grasp_subdomain_1"/>
</dbReference>
<dbReference type="PROSITE" id="PS50975">
    <property type="entry name" value="ATP_GRASP"/>
    <property type="match status" value="1"/>
</dbReference>
<evidence type="ECO:0000259" key="2">
    <source>
        <dbReference type="PROSITE" id="PS50975"/>
    </source>
</evidence>
<keyword evidence="1" id="KW-0067">ATP-binding</keyword>
<dbReference type="GO" id="GO:0009432">
    <property type="term" value="P:SOS response"/>
    <property type="evidence" value="ECO:0007669"/>
    <property type="project" value="TreeGrafter"/>
</dbReference>
<dbReference type="GO" id="GO:0005524">
    <property type="term" value="F:ATP binding"/>
    <property type="evidence" value="ECO:0007669"/>
    <property type="project" value="UniProtKB-UniRule"/>
</dbReference>
<dbReference type="Pfam" id="PF08443">
    <property type="entry name" value="RimK"/>
    <property type="match status" value="1"/>
</dbReference>
<evidence type="ECO:0000256" key="1">
    <source>
        <dbReference type="PROSITE-ProRule" id="PRU00409"/>
    </source>
</evidence>
<dbReference type="Proteomes" id="UP000199470">
    <property type="component" value="Unassembled WGS sequence"/>
</dbReference>
<evidence type="ECO:0000313" key="4">
    <source>
        <dbReference type="Proteomes" id="UP000199470"/>
    </source>
</evidence>
<keyword evidence="4" id="KW-1185">Reference proteome</keyword>
<dbReference type="GO" id="GO:0018169">
    <property type="term" value="F:ribosomal S6-glutamic acid ligase activity"/>
    <property type="evidence" value="ECO:0007669"/>
    <property type="project" value="TreeGrafter"/>
</dbReference>
<reference evidence="3 4" key="1">
    <citation type="submission" date="2016-10" db="EMBL/GenBank/DDBJ databases">
        <authorList>
            <person name="de Groot N.N."/>
        </authorList>
    </citation>
    <scope>NUCLEOTIDE SEQUENCE [LARGE SCALE GENOMIC DNA]</scope>
    <source>
        <strain evidence="3 4">ATCC 43154</strain>
    </source>
</reference>
<sequence>MPRPRAGSRRLLLVESAQDGQALAPGATCMTAADFLDAAAPTLAPGTTIVNLCRSYKYLSLGYYCSLLAEARGHRVYPSVKTINDLSRKAAYSHEIDDLDHALNRALGGPDCRPMPSEFAMDIHFGSADFAPLDALARRIFATFPAPAMRAEFERGGEHGGDWHIRALRVLNVAALEPHRHALFGAALQAFQPDAPALPASARRGARHHVAILHDPDEALPPSNRAALDNFIRVGRELDIHVALIEKKDFAGLARHDALLIRETTAINHHTYLFAKQAESEGLAVIDDAASILRCTNKIFLADLLRLNGIPTPRTYVLQAGQLGDTQWLEREIGYPMVMKVPDGAFSRGVSKVADRAEFERTARELLAQSSLILVQEYLYTDFDWRIGVLNGEAIFASQYYMSKGHWQVAKRGMDGKAEFGLSRAVPLEAVPADILDHAVRAARLIGDSLYGVDMKMSARGPVVIEVNDNPNIDASNEDGVLGDELYRMVLRDLTRRADLLARRH</sequence>
<dbReference type="InterPro" id="IPR011761">
    <property type="entry name" value="ATP-grasp"/>
</dbReference>
<proteinExistence type="predicted"/>
<keyword evidence="1" id="KW-0547">Nucleotide-binding</keyword>
<dbReference type="PANTHER" id="PTHR21621">
    <property type="entry name" value="RIBOSOMAL PROTEIN S6 MODIFICATION PROTEIN"/>
    <property type="match status" value="1"/>
</dbReference>
<dbReference type="OrthoDB" id="9800957at2"/>
<dbReference type="GO" id="GO:0046872">
    <property type="term" value="F:metal ion binding"/>
    <property type="evidence" value="ECO:0007669"/>
    <property type="project" value="InterPro"/>
</dbReference>
<dbReference type="Gene3D" id="3.30.1490.20">
    <property type="entry name" value="ATP-grasp fold, A domain"/>
    <property type="match status" value="1"/>
</dbReference>
<dbReference type="InterPro" id="IPR013651">
    <property type="entry name" value="ATP-grasp_RimK-type"/>
</dbReference>
<keyword evidence="3" id="KW-0436">Ligase</keyword>
<dbReference type="STRING" id="758825.SAMN02982985_00238"/>
<dbReference type="Gene3D" id="3.30.470.20">
    <property type="entry name" value="ATP-grasp fold, B domain"/>
    <property type="match status" value="1"/>
</dbReference>